<dbReference type="AlphaFoldDB" id="A0A9D3ZGK8"/>
<sequence length="109" mass="12601">MAFYKANFDKAFNQTKRKKEVKFVVRHAELDLIKALATLVPKTTKCFKIEAKVVEEIEFYRNLGLRNVVFKGDSLGVIKGLWRRIILIIVILGTQTNKEMKALFIVEVD</sequence>
<comment type="caution">
    <text evidence="1">The sequence shown here is derived from an EMBL/GenBank/DDBJ whole genome shotgun (WGS) entry which is preliminary data.</text>
</comment>
<evidence type="ECO:0000313" key="2">
    <source>
        <dbReference type="Proteomes" id="UP000828251"/>
    </source>
</evidence>
<keyword evidence="2" id="KW-1185">Reference proteome</keyword>
<protein>
    <submittedName>
        <fullName evidence="1">Uncharacterized protein</fullName>
    </submittedName>
</protein>
<dbReference type="Proteomes" id="UP000828251">
    <property type="component" value="Unassembled WGS sequence"/>
</dbReference>
<evidence type="ECO:0000313" key="1">
    <source>
        <dbReference type="EMBL" id="KAH1032781.1"/>
    </source>
</evidence>
<feature type="non-terminal residue" evidence="1">
    <location>
        <position position="109"/>
    </location>
</feature>
<reference evidence="1 2" key="1">
    <citation type="journal article" date="2021" name="Plant Biotechnol. J.">
        <title>Multi-omics assisted identification of the key and species-specific regulatory components of drought-tolerant mechanisms in Gossypium stocksii.</title>
        <authorList>
            <person name="Yu D."/>
            <person name="Ke L."/>
            <person name="Zhang D."/>
            <person name="Wu Y."/>
            <person name="Sun Y."/>
            <person name="Mei J."/>
            <person name="Sun J."/>
            <person name="Sun Y."/>
        </authorList>
    </citation>
    <scope>NUCLEOTIDE SEQUENCE [LARGE SCALE GENOMIC DNA]</scope>
    <source>
        <strain evidence="2">cv. E1</strain>
        <tissue evidence="1">Leaf</tissue>
    </source>
</reference>
<name>A0A9D3ZGK8_9ROSI</name>
<dbReference type="EMBL" id="JAIQCV010000013">
    <property type="protein sequence ID" value="KAH1032781.1"/>
    <property type="molecule type" value="Genomic_DNA"/>
</dbReference>
<organism evidence="1 2">
    <name type="scientific">Gossypium stocksii</name>
    <dbReference type="NCBI Taxonomy" id="47602"/>
    <lineage>
        <taxon>Eukaryota</taxon>
        <taxon>Viridiplantae</taxon>
        <taxon>Streptophyta</taxon>
        <taxon>Embryophyta</taxon>
        <taxon>Tracheophyta</taxon>
        <taxon>Spermatophyta</taxon>
        <taxon>Magnoliopsida</taxon>
        <taxon>eudicotyledons</taxon>
        <taxon>Gunneridae</taxon>
        <taxon>Pentapetalae</taxon>
        <taxon>rosids</taxon>
        <taxon>malvids</taxon>
        <taxon>Malvales</taxon>
        <taxon>Malvaceae</taxon>
        <taxon>Malvoideae</taxon>
        <taxon>Gossypium</taxon>
    </lineage>
</organism>
<accession>A0A9D3ZGK8</accession>
<gene>
    <name evidence="1" type="ORF">J1N35_044955</name>
</gene>
<dbReference type="OrthoDB" id="1906820at2759"/>
<proteinExistence type="predicted"/>